<dbReference type="SUPFAM" id="SSF160148">
    <property type="entry name" value="CPE0013-like"/>
    <property type="match status" value="1"/>
</dbReference>
<comment type="caution">
    <text evidence="1">The sequence shown here is derived from an EMBL/GenBank/DDBJ whole genome shotgun (WGS) entry which is preliminary data.</text>
</comment>
<protein>
    <submittedName>
        <fullName evidence="1">Molybdopterin oxidoreductase</fullName>
    </submittedName>
</protein>
<dbReference type="PATRIC" id="fig|1122219.3.peg.1044"/>
<dbReference type="Proteomes" id="UP000036503">
    <property type="component" value="Unassembled WGS sequence"/>
</dbReference>
<evidence type="ECO:0000313" key="1">
    <source>
        <dbReference type="EMBL" id="KMO86557.1"/>
    </source>
</evidence>
<dbReference type="InterPro" id="IPR012460">
    <property type="entry name" value="DUF1667"/>
</dbReference>
<dbReference type="InterPro" id="IPR036593">
    <property type="entry name" value="CPE0013-like_sf"/>
</dbReference>
<gene>
    <name evidence="1" type="ORF">AB840_07525</name>
</gene>
<evidence type="ECO:0000313" key="2">
    <source>
        <dbReference type="Proteomes" id="UP000036503"/>
    </source>
</evidence>
<name>A0A0J6WXK5_9FIRM</name>
<dbReference type="AlphaFoldDB" id="A0A0J6WXK5"/>
<dbReference type="SUPFAM" id="SSF53706">
    <property type="entry name" value="Formate dehydrogenase/DMSO reductase, domains 1-3"/>
    <property type="match status" value="1"/>
</dbReference>
<dbReference type="PANTHER" id="PTHR39450:SF1">
    <property type="entry name" value="DUF1667 DOMAIN-CONTAINING PROTEIN"/>
    <property type="match status" value="1"/>
</dbReference>
<proteinExistence type="predicted"/>
<dbReference type="RefSeq" id="WP_048514220.1">
    <property type="nucleotide sequence ID" value="NZ_FUXD01000020.1"/>
</dbReference>
<dbReference type="Gene3D" id="3.10.530.10">
    <property type="entry name" value="CPE0013-like"/>
    <property type="match status" value="1"/>
</dbReference>
<reference evidence="1 2" key="1">
    <citation type="submission" date="2015-06" db="EMBL/GenBank/DDBJ databases">
        <title>Draft genome sequence of beer spoilage bacterium Megasphaera cerevisiae type strain 20462.</title>
        <authorList>
            <person name="Kutumbaka K."/>
            <person name="Pasmowitz J."/>
            <person name="Mategko J."/>
            <person name="Reyes D."/>
            <person name="Friedrich A."/>
            <person name="Han S."/>
            <person name="Martens-Habbena W."/>
            <person name="Neal-McKinney J."/>
            <person name="Janagama H.K."/>
            <person name="Nadala C."/>
            <person name="Samadpour M."/>
        </authorList>
    </citation>
    <scope>NUCLEOTIDE SEQUENCE [LARGE SCALE GENOMIC DNA]</scope>
    <source>
        <strain evidence="1 2">DSM 20462</strain>
    </source>
</reference>
<keyword evidence="2" id="KW-1185">Reference proteome</keyword>
<organism evidence="1 2">
    <name type="scientific">Megasphaera cerevisiae DSM 20462</name>
    <dbReference type="NCBI Taxonomy" id="1122219"/>
    <lineage>
        <taxon>Bacteria</taxon>
        <taxon>Bacillati</taxon>
        <taxon>Bacillota</taxon>
        <taxon>Negativicutes</taxon>
        <taxon>Veillonellales</taxon>
        <taxon>Veillonellaceae</taxon>
        <taxon>Megasphaera</taxon>
    </lineage>
</organism>
<dbReference type="InParanoid" id="A0A0J6WXK5"/>
<dbReference type="Pfam" id="PF07892">
    <property type="entry name" value="DUF1667"/>
    <property type="match status" value="1"/>
</dbReference>
<sequence>MSVETKQLNCISCPMGCLLTVEVTDGKVTRVTGNTCPRGEVYARQELTDPQRMLTSTIRIEGGSLPLLPVVSKTTLPKGRILDCAVALRGVTVMAPVKAGDVVAANLLGLGVDILASRDMDKIL</sequence>
<dbReference type="STRING" id="39029.BSR42_05800"/>
<dbReference type="OrthoDB" id="9811531at2"/>
<accession>A0A0J6WXK5</accession>
<dbReference type="PANTHER" id="PTHR39450">
    <property type="entry name" value="MOLYBDOPTERIN OXIDOREDUCTASE, 4FE-4S CLUSTER-BINDING SUBUNIT"/>
    <property type="match status" value="1"/>
</dbReference>
<dbReference type="EMBL" id="LEKT01000020">
    <property type="protein sequence ID" value="KMO86557.1"/>
    <property type="molecule type" value="Genomic_DNA"/>
</dbReference>